<reference evidence="3" key="1">
    <citation type="submission" date="2011-04" db="EMBL/GenBank/DDBJ databases">
        <title>The complete genome of Spirochaeta coccoides DSM 17374.</title>
        <authorList>
            <person name="Lucas S."/>
            <person name="Copeland A."/>
            <person name="Lapidus A."/>
            <person name="Bruce D."/>
            <person name="Goodwin L."/>
            <person name="Pitluck S."/>
            <person name="Peters L."/>
            <person name="Kyrpides N."/>
            <person name="Mavromatis K."/>
            <person name="Pagani I."/>
            <person name="Ivanova N."/>
            <person name="Ovchinnikova G."/>
            <person name="Lu M."/>
            <person name="Detter J.C."/>
            <person name="Tapia R."/>
            <person name="Han C."/>
            <person name="Land M."/>
            <person name="Hauser L."/>
            <person name="Markowitz V."/>
            <person name="Cheng J.-F."/>
            <person name="Hugenholtz P."/>
            <person name="Woyke T."/>
            <person name="Wu D."/>
            <person name="Spring S."/>
            <person name="Schroeder M."/>
            <person name="Brambilla E."/>
            <person name="Klenk H.-P."/>
            <person name="Eisen J.A."/>
        </authorList>
    </citation>
    <scope>NUCLEOTIDE SEQUENCE [LARGE SCALE GENOMIC DNA]</scope>
    <source>
        <strain evidence="3">ATCC BAA-1237 / DSM 17374 / SPN1</strain>
    </source>
</reference>
<dbReference type="STRING" id="760011.Spico_0808"/>
<evidence type="ECO:0000256" key="1">
    <source>
        <dbReference type="SAM" id="MobiDB-lite"/>
    </source>
</evidence>
<keyword evidence="3" id="KW-1185">Reference proteome</keyword>
<dbReference type="Proteomes" id="UP000007939">
    <property type="component" value="Chromosome"/>
</dbReference>
<dbReference type="EMBL" id="CP002659">
    <property type="protein sequence ID" value="AEC02033.1"/>
    <property type="molecule type" value="Genomic_DNA"/>
</dbReference>
<dbReference type="KEGG" id="scc:Spico_0808"/>
<dbReference type="AlphaFoldDB" id="F4GHD4"/>
<proteinExistence type="predicted"/>
<organism evidence="2 3">
    <name type="scientific">Parasphaerochaeta coccoides (strain ATCC BAA-1237 / DSM 17374 / SPN1)</name>
    <name type="common">Sphaerochaeta coccoides</name>
    <dbReference type="NCBI Taxonomy" id="760011"/>
    <lineage>
        <taxon>Bacteria</taxon>
        <taxon>Pseudomonadati</taxon>
        <taxon>Spirochaetota</taxon>
        <taxon>Spirochaetia</taxon>
        <taxon>Spirochaetales</taxon>
        <taxon>Sphaerochaetaceae</taxon>
        <taxon>Parasphaerochaeta</taxon>
    </lineage>
</organism>
<sequence length="83" mass="9028">MKINAHSSPDDPKKLVFTDPKGNVIENLHQVSGGDVRITDSTIEAVCIVRIDRTVAPDTTPAKKGKEKLKDEDKSDAPTDLES</sequence>
<evidence type="ECO:0000313" key="2">
    <source>
        <dbReference type="EMBL" id="AEC02033.1"/>
    </source>
</evidence>
<dbReference type="HOGENOM" id="CLU_2540832_0_0_12"/>
<dbReference type="RefSeq" id="WP_013739429.1">
    <property type="nucleotide sequence ID" value="NC_015436.1"/>
</dbReference>
<feature type="region of interest" description="Disordered" evidence="1">
    <location>
        <begin position="54"/>
        <end position="83"/>
    </location>
</feature>
<reference evidence="2 3" key="2">
    <citation type="journal article" date="2012" name="Stand. Genomic Sci.">
        <title>Complete genome sequence of the termite hindgut bacterium Spirochaeta coccoides type strain (SPN1(T)), reclassification in the genus Sphaerochaeta as Sphaerochaeta coccoides comb. nov. and emendations of the family Spirochaetaceae and the genus Sphaerochaeta.</title>
        <authorList>
            <person name="Abt B."/>
            <person name="Han C."/>
            <person name="Scheuner C."/>
            <person name="Lu M."/>
            <person name="Lapidus A."/>
            <person name="Nolan M."/>
            <person name="Lucas S."/>
            <person name="Hammon N."/>
            <person name="Deshpande S."/>
            <person name="Cheng J.F."/>
            <person name="Tapia R."/>
            <person name="Goodwin L.A."/>
            <person name="Pitluck S."/>
            <person name="Liolios K."/>
            <person name="Pagani I."/>
            <person name="Ivanova N."/>
            <person name="Mavromatis K."/>
            <person name="Mikhailova N."/>
            <person name="Huntemann M."/>
            <person name="Pati A."/>
            <person name="Chen A."/>
            <person name="Palaniappan K."/>
            <person name="Land M."/>
            <person name="Hauser L."/>
            <person name="Brambilla E.M."/>
            <person name="Rohde M."/>
            <person name="Spring S."/>
            <person name="Gronow S."/>
            <person name="Goker M."/>
            <person name="Woyke T."/>
            <person name="Bristow J."/>
            <person name="Eisen J.A."/>
            <person name="Markowitz V."/>
            <person name="Hugenholtz P."/>
            <person name="Kyrpides N.C."/>
            <person name="Klenk H.P."/>
            <person name="Detter J.C."/>
        </authorList>
    </citation>
    <scope>NUCLEOTIDE SEQUENCE [LARGE SCALE GENOMIC DNA]</scope>
    <source>
        <strain evidence="3">ATCC BAA-1237 / DSM 17374 / SPN1</strain>
    </source>
</reference>
<name>F4GHD4_PARC1</name>
<protein>
    <submittedName>
        <fullName evidence="2">Uncharacterized protein</fullName>
    </submittedName>
</protein>
<accession>F4GHD4</accession>
<feature type="compositionally biased region" description="Basic and acidic residues" evidence="1">
    <location>
        <begin position="68"/>
        <end position="77"/>
    </location>
</feature>
<gene>
    <name evidence="2" type="ordered locus">Spico_0808</name>
</gene>
<evidence type="ECO:0000313" key="3">
    <source>
        <dbReference type="Proteomes" id="UP000007939"/>
    </source>
</evidence>